<comment type="caution">
    <text evidence="2">The sequence shown here is derived from an EMBL/GenBank/DDBJ whole genome shotgun (WGS) entry which is preliminary data.</text>
</comment>
<dbReference type="STRING" id="1505087.AYJ54_09475"/>
<sequence length="83" mass="8877">MDCGSIDSGLGAARRPGMTTEDRWRPALDLGPALTRDLLAKTVGEIEANGGVTLASHVQALTYPRPIRRLTTTRRVVSVPHGV</sequence>
<evidence type="ECO:0000313" key="3">
    <source>
        <dbReference type="Proteomes" id="UP000076959"/>
    </source>
</evidence>
<accession>A0A176YUB8</accession>
<dbReference type="AlphaFoldDB" id="A0A176YUB8"/>
<reference evidence="2 3" key="1">
    <citation type="submission" date="2016-03" db="EMBL/GenBank/DDBJ databases">
        <title>Draft Genome Sequence of the Strain BR 10245 (Bradyrhizobium sp.) isolated from nodules of Centrolobium paraense.</title>
        <authorList>
            <person name="Simoes-Araujo J.L.Sr."/>
            <person name="Barauna A.C."/>
            <person name="Silva K."/>
            <person name="Zilli J.E."/>
        </authorList>
    </citation>
    <scope>NUCLEOTIDE SEQUENCE [LARGE SCALE GENOMIC DNA]</scope>
    <source>
        <strain evidence="2 3">BR 10245</strain>
    </source>
</reference>
<name>A0A176YUB8_9BRAD</name>
<feature type="region of interest" description="Disordered" evidence="1">
    <location>
        <begin position="1"/>
        <end position="24"/>
    </location>
</feature>
<protein>
    <submittedName>
        <fullName evidence="2">Uncharacterized protein</fullName>
    </submittedName>
</protein>
<organism evidence="2 3">
    <name type="scientific">Bradyrhizobium centrolobii</name>
    <dbReference type="NCBI Taxonomy" id="1505087"/>
    <lineage>
        <taxon>Bacteria</taxon>
        <taxon>Pseudomonadati</taxon>
        <taxon>Pseudomonadota</taxon>
        <taxon>Alphaproteobacteria</taxon>
        <taxon>Hyphomicrobiales</taxon>
        <taxon>Nitrobacteraceae</taxon>
        <taxon>Bradyrhizobium</taxon>
    </lineage>
</organism>
<proteinExistence type="predicted"/>
<dbReference type="EMBL" id="LUUB01000051">
    <property type="protein sequence ID" value="OAF10508.1"/>
    <property type="molecule type" value="Genomic_DNA"/>
</dbReference>
<dbReference type="RefSeq" id="WP_063699485.1">
    <property type="nucleotide sequence ID" value="NZ_LUUB01000051.1"/>
</dbReference>
<gene>
    <name evidence="2" type="ORF">AYJ54_09475</name>
</gene>
<dbReference type="Proteomes" id="UP000076959">
    <property type="component" value="Unassembled WGS sequence"/>
</dbReference>
<keyword evidence="3" id="KW-1185">Reference proteome</keyword>
<evidence type="ECO:0000313" key="2">
    <source>
        <dbReference type="EMBL" id="OAF10508.1"/>
    </source>
</evidence>
<evidence type="ECO:0000256" key="1">
    <source>
        <dbReference type="SAM" id="MobiDB-lite"/>
    </source>
</evidence>